<evidence type="ECO:0000313" key="4">
    <source>
        <dbReference type="Proteomes" id="UP000676310"/>
    </source>
</evidence>
<organism evidence="3 4">
    <name type="scientific">Alternaria atra</name>
    <dbReference type="NCBI Taxonomy" id="119953"/>
    <lineage>
        <taxon>Eukaryota</taxon>
        <taxon>Fungi</taxon>
        <taxon>Dikarya</taxon>
        <taxon>Ascomycota</taxon>
        <taxon>Pezizomycotina</taxon>
        <taxon>Dothideomycetes</taxon>
        <taxon>Pleosporomycetidae</taxon>
        <taxon>Pleosporales</taxon>
        <taxon>Pleosporineae</taxon>
        <taxon>Pleosporaceae</taxon>
        <taxon>Alternaria</taxon>
        <taxon>Alternaria sect. Ulocladioides</taxon>
    </lineage>
</organism>
<dbReference type="SUPFAM" id="SSF89895">
    <property type="entry name" value="FYSH domain"/>
    <property type="match status" value="1"/>
</dbReference>
<evidence type="ECO:0000256" key="1">
    <source>
        <dbReference type="SAM" id="MobiDB-lite"/>
    </source>
</evidence>
<dbReference type="GeneID" id="67011952"/>
<reference evidence="3" key="1">
    <citation type="submission" date="2021-05" db="EMBL/GenBank/DDBJ databases">
        <authorList>
            <person name="Stam R."/>
        </authorList>
    </citation>
    <scope>NUCLEOTIDE SEQUENCE</scope>
    <source>
        <strain evidence="3">CS162</strain>
    </source>
</reference>
<sequence length="122" mass="13276">MTRGNTQEVKMHYKGPNTGDDYVVYIASAEAARDWKKDKTIPLVDVLDGFFVFVSHKQGAQGILDRASNAQLESEFGTHKIEEVAQMIIEKGQIIQNKSSSKEGDRNPSNGPGISSGGGVHN</sequence>
<comment type="caution">
    <text evidence="3">The sequence shown here is derived from an EMBL/GenBank/DDBJ whole genome shotgun (WGS) entry which is preliminary data.</text>
</comment>
<proteinExistence type="predicted"/>
<dbReference type="Pfam" id="PF01172">
    <property type="entry name" value="SBDS_N"/>
    <property type="match status" value="1"/>
</dbReference>
<feature type="region of interest" description="Disordered" evidence="1">
    <location>
        <begin position="92"/>
        <end position="122"/>
    </location>
</feature>
<protein>
    <recommendedName>
        <fullName evidence="2">Ribosome maturation protein SDO1/SBDS N-terminal domain-containing protein</fullName>
    </recommendedName>
</protein>
<dbReference type="RefSeq" id="XP_043175233.1">
    <property type="nucleotide sequence ID" value="XM_043319298.1"/>
</dbReference>
<dbReference type="InterPro" id="IPR036786">
    <property type="entry name" value="Ribosome_mat_SBDS_N_sf"/>
</dbReference>
<accession>A0A8J2IBL2</accession>
<feature type="domain" description="Ribosome maturation protein SDO1/SBDS N-terminal" evidence="2">
    <location>
        <begin position="8"/>
        <end position="99"/>
    </location>
</feature>
<evidence type="ECO:0000313" key="3">
    <source>
        <dbReference type="EMBL" id="CAG5186657.1"/>
    </source>
</evidence>
<dbReference type="AlphaFoldDB" id="A0A8J2IBL2"/>
<keyword evidence="4" id="KW-1185">Reference proteome</keyword>
<dbReference type="EMBL" id="CAJRGZ010000030">
    <property type="protein sequence ID" value="CAG5186657.1"/>
    <property type="molecule type" value="Genomic_DNA"/>
</dbReference>
<dbReference type="InterPro" id="IPR019783">
    <property type="entry name" value="SDO1/SBDS_N"/>
</dbReference>
<evidence type="ECO:0000259" key="2">
    <source>
        <dbReference type="Pfam" id="PF01172"/>
    </source>
</evidence>
<dbReference type="Gene3D" id="3.30.1250.10">
    <property type="entry name" value="Ribosome maturation protein SBDS, N-terminal domain"/>
    <property type="match status" value="1"/>
</dbReference>
<dbReference type="Proteomes" id="UP000676310">
    <property type="component" value="Unassembled WGS sequence"/>
</dbReference>
<dbReference type="OrthoDB" id="2567806at2759"/>
<gene>
    <name evidence="3" type="ORF">ALTATR162_LOCUS11656</name>
</gene>
<name>A0A8J2IBL2_9PLEO</name>